<proteinExistence type="predicted"/>
<comment type="subcellular location">
    <subcellularLocation>
        <location evidence="1">Membrane</location>
        <topology evidence="1">Single-pass membrane protein</topology>
    </subcellularLocation>
</comment>
<reference evidence="9" key="1">
    <citation type="journal article" date="2019" name="Int. J. Syst. Evol. Microbiol.">
        <title>The Global Catalogue of Microorganisms (GCM) 10K type strain sequencing project: providing services to taxonomists for standard genome sequencing and annotation.</title>
        <authorList>
            <consortium name="The Broad Institute Genomics Platform"/>
            <consortium name="The Broad Institute Genome Sequencing Center for Infectious Disease"/>
            <person name="Wu L."/>
            <person name="Ma J."/>
        </authorList>
    </citation>
    <scope>NUCLEOTIDE SEQUENCE [LARGE SCALE GENOMIC DNA]</scope>
    <source>
        <strain evidence="9">JCM 18204</strain>
    </source>
</reference>
<dbReference type="PROSITE" id="PS52015">
    <property type="entry name" value="TONB_CTD"/>
    <property type="match status" value="1"/>
</dbReference>
<evidence type="ECO:0000256" key="1">
    <source>
        <dbReference type="ARBA" id="ARBA00004167"/>
    </source>
</evidence>
<accession>A0ABP9B2X3</accession>
<evidence type="ECO:0000256" key="3">
    <source>
        <dbReference type="ARBA" id="ARBA00022989"/>
    </source>
</evidence>
<dbReference type="EMBL" id="BAABJE010000005">
    <property type="protein sequence ID" value="GAA4789207.1"/>
    <property type="molecule type" value="Genomic_DNA"/>
</dbReference>
<protein>
    <submittedName>
        <fullName evidence="8">Energy transducer TonB</fullName>
    </submittedName>
</protein>
<dbReference type="Gene3D" id="3.30.1150.10">
    <property type="match status" value="1"/>
</dbReference>
<keyword evidence="2 6" id="KW-0812">Transmembrane</keyword>
<feature type="compositionally biased region" description="Basic and acidic residues" evidence="5">
    <location>
        <begin position="78"/>
        <end position="94"/>
    </location>
</feature>
<feature type="compositionally biased region" description="Pro residues" evidence="5">
    <location>
        <begin position="63"/>
        <end position="77"/>
    </location>
</feature>
<keyword evidence="3 6" id="KW-1133">Transmembrane helix</keyword>
<dbReference type="NCBIfam" id="TIGR01352">
    <property type="entry name" value="tonB_Cterm"/>
    <property type="match status" value="1"/>
</dbReference>
<keyword evidence="4 6" id="KW-0472">Membrane</keyword>
<dbReference type="SUPFAM" id="SSF74653">
    <property type="entry name" value="TolA/TonB C-terminal domain"/>
    <property type="match status" value="1"/>
</dbReference>
<comment type="caution">
    <text evidence="8">The sequence shown here is derived from an EMBL/GenBank/DDBJ whole genome shotgun (WGS) entry which is preliminary data.</text>
</comment>
<evidence type="ECO:0000256" key="6">
    <source>
        <dbReference type="SAM" id="Phobius"/>
    </source>
</evidence>
<keyword evidence="9" id="KW-1185">Reference proteome</keyword>
<sequence length="222" mass="23787">MTQPLPTPDKRDREEPGLNWPRITAISFAIALHIAALMLLLVPVTPPGAEQEEEQNTSVVIIEPPPKPPEPPPPPPEPPKEIKLTPQEVPRETPPEPQPEPPPVIFDEPSPMAEPAPPPVPPAPPTPPAPTGPPRNDNDLRASLCVRPSLAPLQQAASRAGVAADLALMITYQADGTITNVDIVKSSRNRDLDRAAQTWAKRAKLCPGSAGQGRLPFSFATE</sequence>
<name>A0ABP9B2X3_9GAMM</name>
<feature type="region of interest" description="Disordered" evidence="5">
    <location>
        <begin position="49"/>
        <end position="139"/>
    </location>
</feature>
<evidence type="ECO:0000313" key="8">
    <source>
        <dbReference type="EMBL" id="GAA4789207.1"/>
    </source>
</evidence>
<dbReference type="RefSeq" id="WP_345302499.1">
    <property type="nucleotide sequence ID" value="NZ_BAABJE010000005.1"/>
</dbReference>
<feature type="compositionally biased region" description="Pro residues" evidence="5">
    <location>
        <begin position="95"/>
        <end position="104"/>
    </location>
</feature>
<evidence type="ECO:0000313" key="9">
    <source>
        <dbReference type="Proteomes" id="UP001499959"/>
    </source>
</evidence>
<dbReference type="Proteomes" id="UP001499959">
    <property type="component" value="Unassembled WGS sequence"/>
</dbReference>
<dbReference type="InterPro" id="IPR037682">
    <property type="entry name" value="TonB_C"/>
</dbReference>
<evidence type="ECO:0000256" key="2">
    <source>
        <dbReference type="ARBA" id="ARBA00022692"/>
    </source>
</evidence>
<evidence type="ECO:0000256" key="5">
    <source>
        <dbReference type="SAM" id="MobiDB-lite"/>
    </source>
</evidence>
<gene>
    <name evidence="8" type="ORF">GCM10023307_12940</name>
</gene>
<evidence type="ECO:0000259" key="7">
    <source>
        <dbReference type="PROSITE" id="PS52015"/>
    </source>
</evidence>
<organism evidence="8 9">
    <name type="scientific">Lysobacter hankyongensis</name>
    <dbReference type="NCBI Taxonomy" id="1176535"/>
    <lineage>
        <taxon>Bacteria</taxon>
        <taxon>Pseudomonadati</taxon>
        <taxon>Pseudomonadota</taxon>
        <taxon>Gammaproteobacteria</taxon>
        <taxon>Lysobacterales</taxon>
        <taxon>Lysobacteraceae</taxon>
        <taxon>Lysobacter</taxon>
    </lineage>
</organism>
<feature type="domain" description="TonB C-terminal" evidence="7">
    <location>
        <begin position="138"/>
        <end position="222"/>
    </location>
</feature>
<evidence type="ECO:0000256" key="4">
    <source>
        <dbReference type="ARBA" id="ARBA00023136"/>
    </source>
</evidence>
<feature type="transmembrane region" description="Helical" evidence="6">
    <location>
        <begin position="20"/>
        <end position="42"/>
    </location>
</feature>
<dbReference type="InterPro" id="IPR006260">
    <property type="entry name" value="TonB/TolA_C"/>
</dbReference>
<feature type="compositionally biased region" description="Pro residues" evidence="5">
    <location>
        <begin position="112"/>
        <end position="133"/>
    </location>
</feature>
<dbReference type="Pfam" id="PF03544">
    <property type="entry name" value="TonB_C"/>
    <property type="match status" value="1"/>
</dbReference>